<accession>A0A931G692</accession>
<feature type="transmembrane region" description="Helical" evidence="9">
    <location>
        <begin position="53"/>
        <end position="71"/>
    </location>
</feature>
<evidence type="ECO:0000256" key="1">
    <source>
        <dbReference type="ARBA" id="ARBA00004651"/>
    </source>
</evidence>
<protein>
    <submittedName>
        <fullName evidence="11">MFS transporter</fullName>
    </submittedName>
</protein>
<comment type="similarity">
    <text evidence="2">Belongs to the major facilitator superfamily. TCR/Tet family.</text>
</comment>
<feature type="transmembrane region" description="Helical" evidence="9">
    <location>
        <begin position="17"/>
        <end position="41"/>
    </location>
</feature>
<feature type="transmembrane region" description="Helical" evidence="9">
    <location>
        <begin position="367"/>
        <end position="388"/>
    </location>
</feature>
<feature type="transmembrane region" description="Helical" evidence="9">
    <location>
        <begin position="231"/>
        <end position="252"/>
    </location>
</feature>
<feature type="compositionally biased region" description="Gly residues" evidence="8">
    <location>
        <begin position="600"/>
        <end position="628"/>
    </location>
</feature>
<feature type="transmembrane region" description="Helical" evidence="9">
    <location>
        <begin position="83"/>
        <end position="103"/>
    </location>
</feature>
<dbReference type="InterPro" id="IPR004638">
    <property type="entry name" value="EmrB-like"/>
</dbReference>
<evidence type="ECO:0000259" key="10">
    <source>
        <dbReference type="PROSITE" id="PS50850"/>
    </source>
</evidence>
<dbReference type="Gene3D" id="1.20.1250.20">
    <property type="entry name" value="MFS general substrate transporter like domains"/>
    <property type="match status" value="1"/>
</dbReference>
<dbReference type="PANTHER" id="PTHR23501:SF197">
    <property type="entry name" value="COMD"/>
    <property type="match status" value="1"/>
</dbReference>
<evidence type="ECO:0000256" key="4">
    <source>
        <dbReference type="ARBA" id="ARBA00022475"/>
    </source>
</evidence>
<feature type="transmembrane region" description="Helical" evidence="9">
    <location>
        <begin position="338"/>
        <end position="355"/>
    </location>
</feature>
<sequence length="746" mass="78449">MAGEKTQAAPVTGRARLLIIGALMLGMLLAALDQTIVATALPTIAGDLGGLNHLSWIVTAYLLASTALTPLWGKLGDLYGRKIFFLAAIVIFLVGSVLAGISTSMGELIAFRAIQGVGGGGLMVGAQAIIGDVVSPRERGKYQGYFGAVFGLSSVVGPLIGGLFVDHLSWRWVFYVNIPLGAVALIVVSAVLPGSGERIRRRIDYLGTATLAAAATGLVLVTTLGGTSYGWGSPFIIGLAVASVVLIVLFVLIERRAKEPVIPLSLFRNRTFAVASGIGFIVGFAMFGAITFLPLFLQVVRGEAATSSGLQLLPMMGGLLLTSIGSGLLISHWGRYKIFPVAGTAIMTVGLFLFSTMDQDTPDLLVWLFMFVLGVGIGGVMQVLVIAVQNAVDYKYLGTATSGATFFRSIGGSFGSAVFGAIFAGVLASHTLPAGLSGANINPAQLALLPPAEQAEFIAQYANALQTVFLIAAPVGVLAFILTLLLPELRLRSTVDNDTAEAFIPPEGRTSLQEVERKLNHLLQRENRPDMYRRLAKEASVELEPDAVWLLFRFPEESATSLSALAHGLRITPAELDSPVQDLVRSQLVAALPLRHNGTGHNGAGHNGTGHNGTGHKGTGYNGTGNNGDGQHPTGLNSPRRPDGDSNRARVRRTGAGGRSPQPGSSDGGAHAADVRAESGEELRLTAAGRSAVDRLTTARRDGLTELLAGWSPGEHPELATRLEQLARDLLADDNHLILVAEHAEK</sequence>
<dbReference type="SUPFAM" id="SSF103473">
    <property type="entry name" value="MFS general substrate transporter"/>
    <property type="match status" value="2"/>
</dbReference>
<dbReference type="CDD" id="cd17502">
    <property type="entry name" value="MFS_Azr1_MDR_like"/>
    <property type="match status" value="1"/>
</dbReference>
<evidence type="ECO:0000256" key="9">
    <source>
        <dbReference type="SAM" id="Phobius"/>
    </source>
</evidence>
<keyword evidence="7 9" id="KW-0472">Membrane</keyword>
<keyword evidence="5 9" id="KW-0812">Transmembrane</keyword>
<evidence type="ECO:0000256" key="6">
    <source>
        <dbReference type="ARBA" id="ARBA00022989"/>
    </source>
</evidence>
<keyword evidence="6 9" id="KW-1133">Transmembrane helix</keyword>
<dbReference type="InterPro" id="IPR011701">
    <property type="entry name" value="MFS"/>
</dbReference>
<evidence type="ECO:0000256" key="5">
    <source>
        <dbReference type="ARBA" id="ARBA00022692"/>
    </source>
</evidence>
<evidence type="ECO:0000256" key="3">
    <source>
        <dbReference type="ARBA" id="ARBA00022448"/>
    </source>
</evidence>
<feature type="domain" description="Major facilitator superfamily (MFS) profile" evidence="10">
    <location>
        <begin position="19"/>
        <end position="491"/>
    </location>
</feature>
<comment type="caution">
    <text evidence="11">The sequence shown here is derived from an EMBL/GenBank/DDBJ whole genome shotgun (WGS) entry which is preliminary data.</text>
</comment>
<feature type="transmembrane region" description="Helical" evidence="9">
    <location>
        <begin position="172"/>
        <end position="193"/>
    </location>
</feature>
<dbReference type="PROSITE" id="PS50850">
    <property type="entry name" value="MFS"/>
    <property type="match status" value="1"/>
</dbReference>
<feature type="transmembrane region" description="Helical" evidence="9">
    <location>
        <begin position="409"/>
        <end position="428"/>
    </location>
</feature>
<dbReference type="InterPro" id="IPR020846">
    <property type="entry name" value="MFS_dom"/>
</dbReference>
<dbReference type="Proteomes" id="UP000655366">
    <property type="component" value="Unassembled WGS sequence"/>
</dbReference>
<keyword evidence="4" id="KW-1003">Cell membrane</keyword>
<gene>
    <name evidence="11" type="ORF">IV500_15540</name>
</gene>
<dbReference type="InterPro" id="IPR036259">
    <property type="entry name" value="MFS_trans_sf"/>
</dbReference>
<feature type="compositionally biased region" description="Basic and acidic residues" evidence="8">
    <location>
        <begin position="673"/>
        <end position="683"/>
    </location>
</feature>
<dbReference type="GO" id="GO:0005886">
    <property type="term" value="C:plasma membrane"/>
    <property type="evidence" value="ECO:0007669"/>
    <property type="project" value="UniProtKB-SubCell"/>
</dbReference>
<feature type="transmembrane region" description="Helical" evidence="9">
    <location>
        <begin position="142"/>
        <end position="160"/>
    </location>
</feature>
<name>A0A931G692_9MICC</name>
<dbReference type="NCBIfam" id="TIGR00711">
    <property type="entry name" value="efflux_EmrB"/>
    <property type="match status" value="1"/>
</dbReference>
<dbReference type="Pfam" id="PF07690">
    <property type="entry name" value="MFS_1"/>
    <property type="match status" value="2"/>
</dbReference>
<reference evidence="11 12" key="1">
    <citation type="submission" date="2020-11" db="EMBL/GenBank/DDBJ databases">
        <title>Arthrobacter antarcticus sp. nov., isolated from Antarctic Soil.</title>
        <authorList>
            <person name="Li J."/>
        </authorList>
    </citation>
    <scope>NUCLEOTIDE SEQUENCE [LARGE SCALE GENOMIC DNA]</scope>
    <source>
        <strain evidence="11 12">Z1-20</strain>
    </source>
</reference>
<evidence type="ECO:0000256" key="7">
    <source>
        <dbReference type="ARBA" id="ARBA00023136"/>
    </source>
</evidence>
<dbReference type="FunFam" id="1.20.1720.10:FF:000004">
    <property type="entry name" value="EmrB/QacA family drug resistance transporter"/>
    <property type="match status" value="1"/>
</dbReference>
<evidence type="ECO:0000313" key="12">
    <source>
        <dbReference type="Proteomes" id="UP000655366"/>
    </source>
</evidence>
<dbReference type="PANTHER" id="PTHR23501">
    <property type="entry name" value="MAJOR FACILITATOR SUPERFAMILY"/>
    <property type="match status" value="1"/>
</dbReference>
<feature type="transmembrane region" description="Helical" evidence="9">
    <location>
        <begin position="309"/>
        <end position="331"/>
    </location>
</feature>
<feature type="transmembrane region" description="Helical" evidence="9">
    <location>
        <begin position="272"/>
        <end position="297"/>
    </location>
</feature>
<feature type="region of interest" description="Disordered" evidence="8">
    <location>
        <begin position="595"/>
        <end position="683"/>
    </location>
</feature>
<dbReference type="Gene3D" id="1.20.1720.10">
    <property type="entry name" value="Multidrug resistance protein D"/>
    <property type="match status" value="1"/>
</dbReference>
<dbReference type="AlphaFoldDB" id="A0A931G692"/>
<feature type="transmembrane region" description="Helical" evidence="9">
    <location>
        <begin position="109"/>
        <end position="130"/>
    </location>
</feature>
<evidence type="ECO:0000313" key="11">
    <source>
        <dbReference type="EMBL" id="MBG0740788.1"/>
    </source>
</evidence>
<keyword evidence="12" id="KW-1185">Reference proteome</keyword>
<organism evidence="11 12">
    <name type="scientific">Arthrobacter terrae</name>
    <dbReference type="NCBI Taxonomy" id="2935737"/>
    <lineage>
        <taxon>Bacteria</taxon>
        <taxon>Bacillati</taxon>
        <taxon>Actinomycetota</taxon>
        <taxon>Actinomycetes</taxon>
        <taxon>Micrococcales</taxon>
        <taxon>Micrococcaceae</taxon>
        <taxon>Arthrobacter</taxon>
    </lineage>
</organism>
<comment type="subcellular location">
    <subcellularLocation>
        <location evidence="1">Cell membrane</location>
        <topology evidence="1">Multi-pass membrane protein</topology>
    </subcellularLocation>
</comment>
<proteinExistence type="inferred from homology"/>
<dbReference type="GO" id="GO:0022857">
    <property type="term" value="F:transmembrane transporter activity"/>
    <property type="evidence" value="ECO:0007669"/>
    <property type="project" value="InterPro"/>
</dbReference>
<dbReference type="EMBL" id="JADNYM010000021">
    <property type="protein sequence ID" value="MBG0740788.1"/>
    <property type="molecule type" value="Genomic_DNA"/>
</dbReference>
<keyword evidence="3" id="KW-0813">Transport</keyword>
<evidence type="ECO:0000256" key="8">
    <source>
        <dbReference type="SAM" id="MobiDB-lite"/>
    </source>
</evidence>
<feature type="transmembrane region" description="Helical" evidence="9">
    <location>
        <begin position="464"/>
        <end position="486"/>
    </location>
</feature>
<feature type="transmembrane region" description="Helical" evidence="9">
    <location>
        <begin position="205"/>
        <end position="225"/>
    </location>
</feature>
<evidence type="ECO:0000256" key="2">
    <source>
        <dbReference type="ARBA" id="ARBA00007520"/>
    </source>
</evidence>
<dbReference type="RefSeq" id="WP_196397722.1">
    <property type="nucleotide sequence ID" value="NZ_JADNYM010000021.1"/>
</dbReference>